<dbReference type="EMBL" id="CM037156">
    <property type="protein sequence ID" value="KAH7837052.1"/>
    <property type="molecule type" value="Genomic_DNA"/>
</dbReference>
<dbReference type="Proteomes" id="UP000828048">
    <property type="component" value="Chromosome 6"/>
</dbReference>
<sequence length="331" mass="38585">MASPSSPQDPYQNPNPNHHHHLNEHQSSPSQSPLSNPSSSQQNPVLQSTPSSNKKPQPSLWSHQETVNLIEAYQEKWYANKRGPLKASQWEEIAVTVAARCGYDDPSKTAVQCRHKIEKLRKRYRADKHRPNPRAGWEYFDLMDRLEHGPFPVSARPMAMVQYHNSVPRRQDVYAEEEEEEEEEQEEVNVARYSDRRNRSNEPNKRKLSGVGGRVSGFLEKPMIQKHKKRIERYESEEEEEEEEEEAEDEEEAVAVGGGVGELAVEIKAFAERFVKMEKKKMEMMRETERYRMEMENKRMEMILESQRMIVDTIGRAFGSHNKKFKMAQDS</sequence>
<protein>
    <submittedName>
        <fullName evidence="1">Uncharacterized protein</fullName>
    </submittedName>
</protein>
<name>A0ACB7X8J6_9ERIC</name>
<evidence type="ECO:0000313" key="1">
    <source>
        <dbReference type="EMBL" id="KAH7837052.1"/>
    </source>
</evidence>
<accession>A0ACB7X8J6</accession>
<proteinExistence type="predicted"/>
<organism evidence="1 2">
    <name type="scientific">Vaccinium darrowii</name>
    <dbReference type="NCBI Taxonomy" id="229202"/>
    <lineage>
        <taxon>Eukaryota</taxon>
        <taxon>Viridiplantae</taxon>
        <taxon>Streptophyta</taxon>
        <taxon>Embryophyta</taxon>
        <taxon>Tracheophyta</taxon>
        <taxon>Spermatophyta</taxon>
        <taxon>Magnoliopsida</taxon>
        <taxon>eudicotyledons</taxon>
        <taxon>Gunneridae</taxon>
        <taxon>Pentapetalae</taxon>
        <taxon>asterids</taxon>
        <taxon>Ericales</taxon>
        <taxon>Ericaceae</taxon>
        <taxon>Vaccinioideae</taxon>
        <taxon>Vaccinieae</taxon>
        <taxon>Vaccinium</taxon>
    </lineage>
</organism>
<comment type="caution">
    <text evidence="1">The sequence shown here is derived from an EMBL/GenBank/DDBJ whole genome shotgun (WGS) entry which is preliminary data.</text>
</comment>
<keyword evidence="2" id="KW-1185">Reference proteome</keyword>
<gene>
    <name evidence="1" type="ORF">Vadar_008995</name>
</gene>
<reference evidence="1 2" key="1">
    <citation type="journal article" date="2021" name="Hortic Res">
        <title>High-quality reference genome and annotation aids understanding of berry development for evergreen blueberry (Vaccinium darrowii).</title>
        <authorList>
            <person name="Yu J."/>
            <person name="Hulse-Kemp A.M."/>
            <person name="Babiker E."/>
            <person name="Staton M."/>
        </authorList>
    </citation>
    <scope>NUCLEOTIDE SEQUENCE [LARGE SCALE GENOMIC DNA]</scope>
    <source>
        <strain evidence="2">cv. NJ 8807/NJ 8810</strain>
        <tissue evidence="1">Young leaf</tissue>
    </source>
</reference>
<evidence type="ECO:0000313" key="2">
    <source>
        <dbReference type="Proteomes" id="UP000828048"/>
    </source>
</evidence>